<feature type="transmembrane region" description="Helical" evidence="1">
    <location>
        <begin position="175"/>
        <end position="195"/>
    </location>
</feature>
<organism evidence="2 3">
    <name type="scientific">Aequitasia blattaphilus</name>
    <dbReference type="NCBI Taxonomy" id="2949332"/>
    <lineage>
        <taxon>Bacteria</taxon>
        <taxon>Bacillati</taxon>
        <taxon>Bacillota</taxon>
        <taxon>Clostridia</taxon>
        <taxon>Lachnospirales</taxon>
        <taxon>Lachnospiraceae</taxon>
        <taxon>Aequitasia</taxon>
    </lineage>
</organism>
<keyword evidence="1" id="KW-0472">Membrane</keyword>
<dbReference type="Proteomes" id="UP001523566">
    <property type="component" value="Unassembled WGS sequence"/>
</dbReference>
<feature type="transmembrane region" description="Helical" evidence="1">
    <location>
        <begin position="12"/>
        <end position="34"/>
    </location>
</feature>
<accession>A0ABT1E826</accession>
<feature type="transmembrane region" description="Helical" evidence="1">
    <location>
        <begin position="87"/>
        <end position="111"/>
    </location>
</feature>
<feature type="transmembrane region" description="Helical" evidence="1">
    <location>
        <begin position="244"/>
        <end position="262"/>
    </location>
</feature>
<keyword evidence="1" id="KW-1133">Transmembrane helix</keyword>
<evidence type="ECO:0000313" key="2">
    <source>
        <dbReference type="EMBL" id="MCP1101980.1"/>
    </source>
</evidence>
<dbReference type="RefSeq" id="WP_262065768.1">
    <property type="nucleotide sequence ID" value="NZ_JAMXOD010000006.1"/>
</dbReference>
<reference evidence="2 3" key="1">
    <citation type="journal article" date="2022" name="Genome Biol. Evol.">
        <title>Host diet, physiology and behaviors set the stage for Lachnospiraceae cladogenesis.</title>
        <authorList>
            <person name="Vera-Ponce De Leon A."/>
            <person name="Schneider M."/>
            <person name="Jahnes B.C."/>
            <person name="Sadowski V."/>
            <person name="Camuy-Velez L.A."/>
            <person name="Duan J."/>
            <person name="Sabree Z.L."/>
        </authorList>
    </citation>
    <scope>NUCLEOTIDE SEQUENCE [LARGE SCALE GENOMIC DNA]</scope>
    <source>
        <strain evidence="2 3">PAL113</strain>
    </source>
</reference>
<protein>
    <submittedName>
        <fullName evidence="2">Uncharacterized protein</fullName>
    </submittedName>
</protein>
<feature type="transmembrane region" description="Helical" evidence="1">
    <location>
        <begin position="201"/>
        <end position="223"/>
    </location>
</feature>
<comment type="caution">
    <text evidence="2">The sequence shown here is derived from an EMBL/GenBank/DDBJ whole genome shotgun (WGS) entry which is preliminary data.</text>
</comment>
<evidence type="ECO:0000313" key="3">
    <source>
        <dbReference type="Proteomes" id="UP001523566"/>
    </source>
</evidence>
<keyword evidence="1" id="KW-0812">Transmembrane</keyword>
<evidence type="ECO:0000256" key="1">
    <source>
        <dbReference type="SAM" id="Phobius"/>
    </source>
</evidence>
<proteinExistence type="predicted"/>
<gene>
    <name evidence="2" type="ORF">NK125_06060</name>
</gene>
<dbReference type="EMBL" id="JAMZFW010000006">
    <property type="protein sequence ID" value="MCP1101980.1"/>
    <property type="molecule type" value="Genomic_DNA"/>
</dbReference>
<sequence>MDKLMDILTGFLMGPAFSIGNLIWQFLMGMVTGVMTTSPSAFSQEAWDYVRLVLYPWAQSIGIALLNTWFFIGFIKQNTDLKQNFTFEVFVKLCINVIAANALILGMIRIIHGFFWMASALTGQVLHGSSISFSNADLDVGTWAFFAIFGFIYVLVALICGGMIFLTVYSRYIKILFMVATGPIALSTIAGGQGISNTAIAWVKTFLGYLFEIVAIAIVLTIGSKLIHSINWMTGGALDSYMNGFWGAIQSLITMIILAASVKGTDGMLRRAFAL</sequence>
<name>A0ABT1E826_9FIRM</name>
<feature type="transmembrane region" description="Helical" evidence="1">
    <location>
        <begin position="143"/>
        <end position="168"/>
    </location>
</feature>
<keyword evidence="3" id="KW-1185">Reference proteome</keyword>
<feature type="transmembrane region" description="Helical" evidence="1">
    <location>
        <begin position="54"/>
        <end position="75"/>
    </location>
</feature>